<gene>
    <name evidence="2" type="ORF">UVI_02010070</name>
</gene>
<evidence type="ECO:0000313" key="3">
    <source>
        <dbReference type="Proteomes" id="UP000054053"/>
    </source>
</evidence>
<evidence type="ECO:0000256" key="1">
    <source>
        <dbReference type="SAM" id="MobiDB-lite"/>
    </source>
</evidence>
<accession>A0A1B5L4J1</accession>
<protein>
    <submittedName>
        <fullName evidence="2">Uncharacterized protein</fullName>
    </submittedName>
</protein>
<proteinExistence type="predicted"/>
<feature type="compositionally biased region" description="Polar residues" evidence="1">
    <location>
        <begin position="10"/>
        <end position="19"/>
    </location>
</feature>
<sequence>MQRPREGTSPAATCQTESPSRAPPDGKDRDVDLCHIGAQFYD</sequence>
<evidence type="ECO:0000313" key="2">
    <source>
        <dbReference type="EMBL" id="GAO18398.1"/>
    </source>
</evidence>
<reference evidence="3" key="1">
    <citation type="journal article" date="2016" name="Genome Announc.">
        <title>Genome sequence of Ustilaginoidea virens IPU010, a rice pathogenic fungus causing false smut.</title>
        <authorList>
            <person name="Kumagai T."/>
            <person name="Ishii T."/>
            <person name="Terai G."/>
            <person name="Umemura M."/>
            <person name="Machida M."/>
            <person name="Asai K."/>
        </authorList>
    </citation>
    <scope>NUCLEOTIDE SEQUENCE [LARGE SCALE GENOMIC DNA]</scope>
    <source>
        <strain evidence="3">IPU010</strain>
    </source>
</reference>
<name>A0A1B5L4J1_USTVR</name>
<comment type="caution">
    <text evidence="2">The sequence shown here is derived from an EMBL/GenBank/DDBJ whole genome shotgun (WGS) entry which is preliminary data.</text>
</comment>
<dbReference type="AlphaFoldDB" id="A0A1B5L4J1"/>
<feature type="region of interest" description="Disordered" evidence="1">
    <location>
        <begin position="1"/>
        <end position="31"/>
    </location>
</feature>
<dbReference type="Proteomes" id="UP000054053">
    <property type="component" value="Unassembled WGS sequence"/>
</dbReference>
<dbReference type="EMBL" id="BBTG02000003">
    <property type="protein sequence ID" value="GAO18398.1"/>
    <property type="molecule type" value="Genomic_DNA"/>
</dbReference>
<organism evidence="2 3">
    <name type="scientific">Ustilaginoidea virens</name>
    <name type="common">Rice false smut fungus</name>
    <name type="synonym">Villosiclava virens</name>
    <dbReference type="NCBI Taxonomy" id="1159556"/>
    <lineage>
        <taxon>Eukaryota</taxon>
        <taxon>Fungi</taxon>
        <taxon>Dikarya</taxon>
        <taxon>Ascomycota</taxon>
        <taxon>Pezizomycotina</taxon>
        <taxon>Sordariomycetes</taxon>
        <taxon>Hypocreomycetidae</taxon>
        <taxon>Hypocreales</taxon>
        <taxon>Clavicipitaceae</taxon>
        <taxon>Ustilaginoidea</taxon>
    </lineage>
</organism>